<keyword evidence="8 10" id="KW-0408">Iron</keyword>
<evidence type="ECO:0000313" key="12">
    <source>
        <dbReference type="EMBL" id="KAK1398887.1"/>
    </source>
</evidence>
<dbReference type="AlphaFoldDB" id="A0AAD8J719"/>
<evidence type="ECO:0000256" key="1">
    <source>
        <dbReference type="ARBA" id="ARBA00004111"/>
    </source>
</evidence>
<comment type="similarity">
    <text evidence="2 11">Belongs to the cytochrome P450 family.</text>
</comment>
<proteinExistence type="inferred from homology"/>
<comment type="cofactor">
    <cofactor evidence="10">
        <name>heme</name>
        <dbReference type="ChEBI" id="CHEBI:30413"/>
    </cofactor>
</comment>
<keyword evidence="9 11" id="KW-0503">Monooxygenase</keyword>
<evidence type="ECO:0000256" key="5">
    <source>
        <dbReference type="ARBA" id="ARBA00022824"/>
    </source>
</evidence>
<dbReference type="GO" id="GO:0016705">
    <property type="term" value="F:oxidoreductase activity, acting on paired donors, with incorporation or reduction of molecular oxygen"/>
    <property type="evidence" value="ECO:0007669"/>
    <property type="project" value="InterPro"/>
</dbReference>
<dbReference type="PROSITE" id="PS00086">
    <property type="entry name" value="CYTOCHROME_P450"/>
    <property type="match status" value="1"/>
</dbReference>
<evidence type="ECO:0000256" key="3">
    <source>
        <dbReference type="ARBA" id="ARBA00022617"/>
    </source>
</evidence>
<keyword evidence="3 10" id="KW-0349">Heme</keyword>
<evidence type="ECO:0000256" key="7">
    <source>
        <dbReference type="ARBA" id="ARBA00023002"/>
    </source>
</evidence>
<keyword evidence="7 11" id="KW-0560">Oxidoreductase</keyword>
<dbReference type="GO" id="GO:0005506">
    <property type="term" value="F:iron ion binding"/>
    <property type="evidence" value="ECO:0007669"/>
    <property type="project" value="InterPro"/>
</dbReference>
<evidence type="ECO:0000256" key="8">
    <source>
        <dbReference type="ARBA" id="ARBA00023004"/>
    </source>
</evidence>
<protein>
    <submittedName>
        <fullName evidence="12">Psoralen synthase</fullName>
    </submittedName>
</protein>
<keyword evidence="5" id="KW-0256">Endoplasmic reticulum</keyword>
<gene>
    <name evidence="12" type="ORF">POM88_008750</name>
</gene>
<sequence>MCVLQLLSSKRIQSFRNVRDEEVALLIQRIKDSPSKVINLKNLFATLANNIVCRVALGKKYEGGRGVAFKKLLEELSELLSYSGLGIYIPWLYWVDNFKGVKRRVEKVANELDDFLEGVVTDHIIALENNGAVNQDFVSILLENLKKKTDNGFSIDKECIKAVTMDMFTAGTNTTSSTLEWTMAMLMKNPDIMDKLQNEVRNISRGNTRILEDDLQDMQYLKAVIKESMRINTPTTLLSRKAREDVKVMGYEIKARTRVFINVWAIARDPTLWDNPEEFWPERFLNNPIDYKGLHFEYLPFGAGRRGCPGIQFGMAVNELALANVVNTFNF</sequence>
<evidence type="ECO:0000256" key="10">
    <source>
        <dbReference type="PIRSR" id="PIRSR602401-1"/>
    </source>
</evidence>
<accession>A0AAD8J719</accession>
<evidence type="ECO:0000256" key="9">
    <source>
        <dbReference type="ARBA" id="ARBA00023033"/>
    </source>
</evidence>
<keyword evidence="13" id="KW-1185">Reference proteome</keyword>
<evidence type="ECO:0000256" key="2">
    <source>
        <dbReference type="ARBA" id="ARBA00010617"/>
    </source>
</evidence>
<dbReference type="PANTHER" id="PTHR47955">
    <property type="entry name" value="CYTOCHROME P450 FAMILY 71 PROTEIN"/>
    <property type="match status" value="1"/>
</dbReference>
<dbReference type="InterPro" id="IPR001128">
    <property type="entry name" value="Cyt_P450"/>
</dbReference>
<dbReference type="InterPro" id="IPR036396">
    <property type="entry name" value="Cyt_P450_sf"/>
</dbReference>
<feature type="binding site" description="axial binding residue" evidence="10">
    <location>
        <position position="308"/>
    </location>
    <ligand>
        <name>heme</name>
        <dbReference type="ChEBI" id="CHEBI:30413"/>
    </ligand>
    <ligandPart>
        <name>Fe</name>
        <dbReference type="ChEBI" id="CHEBI:18248"/>
    </ligandPart>
</feature>
<dbReference type="Pfam" id="PF00067">
    <property type="entry name" value="p450"/>
    <property type="match status" value="1"/>
</dbReference>
<keyword evidence="4 10" id="KW-0479">Metal-binding</keyword>
<comment type="subcellular location">
    <subcellularLocation>
        <location evidence="1">Microsome membrane</location>
        <topology evidence="1">Single-pass membrane protein</topology>
    </subcellularLocation>
</comment>
<evidence type="ECO:0000256" key="4">
    <source>
        <dbReference type="ARBA" id="ARBA00022723"/>
    </source>
</evidence>
<reference evidence="12" key="2">
    <citation type="submission" date="2023-05" db="EMBL/GenBank/DDBJ databases">
        <authorList>
            <person name="Schelkunov M.I."/>
        </authorList>
    </citation>
    <scope>NUCLEOTIDE SEQUENCE</scope>
    <source>
        <strain evidence="12">Hsosn_3</strain>
        <tissue evidence="12">Leaf</tissue>
    </source>
</reference>
<dbReference type="PRINTS" id="PR00463">
    <property type="entry name" value="EP450I"/>
</dbReference>
<dbReference type="InterPro" id="IPR002401">
    <property type="entry name" value="Cyt_P450_E_grp-I"/>
</dbReference>
<name>A0AAD8J719_9APIA</name>
<evidence type="ECO:0000313" key="13">
    <source>
        <dbReference type="Proteomes" id="UP001237642"/>
    </source>
</evidence>
<dbReference type="EMBL" id="JAUIZM010000002">
    <property type="protein sequence ID" value="KAK1398887.1"/>
    <property type="molecule type" value="Genomic_DNA"/>
</dbReference>
<dbReference type="GO" id="GO:0004497">
    <property type="term" value="F:monooxygenase activity"/>
    <property type="evidence" value="ECO:0007669"/>
    <property type="project" value="UniProtKB-KW"/>
</dbReference>
<dbReference type="GO" id="GO:0020037">
    <property type="term" value="F:heme binding"/>
    <property type="evidence" value="ECO:0007669"/>
    <property type="project" value="InterPro"/>
</dbReference>
<dbReference type="PRINTS" id="PR00385">
    <property type="entry name" value="P450"/>
</dbReference>
<dbReference type="InterPro" id="IPR017972">
    <property type="entry name" value="Cyt_P450_CS"/>
</dbReference>
<evidence type="ECO:0000256" key="11">
    <source>
        <dbReference type="RuleBase" id="RU000461"/>
    </source>
</evidence>
<comment type="caution">
    <text evidence="12">The sequence shown here is derived from an EMBL/GenBank/DDBJ whole genome shotgun (WGS) entry which is preliminary data.</text>
</comment>
<organism evidence="12 13">
    <name type="scientific">Heracleum sosnowskyi</name>
    <dbReference type="NCBI Taxonomy" id="360622"/>
    <lineage>
        <taxon>Eukaryota</taxon>
        <taxon>Viridiplantae</taxon>
        <taxon>Streptophyta</taxon>
        <taxon>Embryophyta</taxon>
        <taxon>Tracheophyta</taxon>
        <taxon>Spermatophyta</taxon>
        <taxon>Magnoliopsida</taxon>
        <taxon>eudicotyledons</taxon>
        <taxon>Gunneridae</taxon>
        <taxon>Pentapetalae</taxon>
        <taxon>asterids</taxon>
        <taxon>campanulids</taxon>
        <taxon>Apiales</taxon>
        <taxon>Apiaceae</taxon>
        <taxon>Apioideae</taxon>
        <taxon>apioid superclade</taxon>
        <taxon>Tordylieae</taxon>
        <taxon>Tordyliinae</taxon>
        <taxon>Heracleum</taxon>
    </lineage>
</organism>
<dbReference type="PANTHER" id="PTHR47955:SF15">
    <property type="entry name" value="CYTOCHROME P450 71A2-LIKE"/>
    <property type="match status" value="1"/>
</dbReference>
<dbReference type="SUPFAM" id="SSF48264">
    <property type="entry name" value="Cytochrome P450"/>
    <property type="match status" value="1"/>
</dbReference>
<evidence type="ECO:0000256" key="6">
    <source>
        <dbReference type="ARBA" id="ARBA00022848"/>
    </source>
</evidence>
<dbReference type="Gene3D" id="1.10.630.10">
    <property type="entry name" value="Cytochrome P450"/>
    <property type="match status" value="1"/>
</dbReference>
<dbReference type="Proteomes" id="UP001237642">
    <property type="component" value="Unassembled WGS sequence"/>
</dbReference>
<reference evidence="12" key="1">
    <citation type="submission" date="2023-02" db="EMBL/GenBank/DDBJ databases">
        <title>Genome of toxic invasive species Heracleum sosnowskyi carries increased number of genes despite the absence of recent whole-genome duplications.</title>
        <authorList>
            <person name="Schelkunov M."/>
            <person name="Shtratnikova V."/>
            <person name="Makarenko M."/>
            <person name="Klepikova A."/>
            <person name="Omelchenko D."/>
            <person name="Novikova G."/>
            <person name="Obukhova E."/>
            <person name="Bogdanov V."/>
            <person name="Penin A."/>
            <person name="Logacheva M."/>
        </authorList>
    </citation>
    <scope>NUCLEOTIDE SEQUENCE</scope>
    <source>
        <strain evidence="12">Hsosn_3</strain>
        <tissue evidence="12">Leaf</tissue>
    </source>
</reference>
<dbReference type="GO" id="GO:0009805">
    <property type="term" value="P:coumarin biosynthetic process"/>
    <property type="evidence" value="ECO:0007669"/>
    <property type="project" value="UniProtKB-ARBA"/>
</dbReference>
<keyword evidence="6" id="KW-0492">Microsome</keyword>